<dbReference type="AlphaFoldDB" id="A0A1N6CP71"/>
<dbReference type="PANTHER" id="PTHR43767">
    <property type="entry name" value="LONG-CHAIN-FATTY-ACID--COA LIGASE"/>
    <property type="match status" value="1"/>
</dbReference>
<sequence>MRWQMADIWENIAQAIPDKPAIIDGEKRYDWAEYENRAARIAQVLADHGLSAGTKLSIYANNCAEYMESQFGAFKARICPVNVNYRYLEAELTHVITNSDSEALIYQARFAPRVAAIRDKLPEVKLFLEIADGSGEHMDGAVDYETALQGASPMPVIERSNQDLYMLYTGGTTGMPKGVMYDHETFASNLFTKGFEMREMTLPDGADGFGPLTQALHAAGAATRSIPACPLMHGTGMWIGAMIPHSLGGCVILFDNQHFDPHALWQLAQDEKVTDLTIVGDVFAKPMLQALNDARDEGRAYDLESIQMIGSSGVMWSSEVKKGLLEHIEMVIVDSMGSTEGSMGASVTTRETTETDKTASFEMAETTKILTEEGKPVEPGSDEIGLICNGGMVPLGYYKDEEKSAATFKTFDGVRYSIPGDYARVEADGTVTLLGRGSICINSGGEKIFPEEVEEVLKTHDSVYDCLVVGVPDDRFGEKITAVLSVSSGAQFDESALNDHVRSHLAAYKAPRAFITVDDVPRAANGKAGYKKAKEIALDALDMAVA</sequence>
<dbReference type="EMBL" id="FSQW01000001">
    <property type="protein sequence ID" value="SIN60307.1"/>
    <property type="molecule type" value="Genomic_DNA"/>
</dbReference>
<name>A0A1N6CP71_9SPHN</name>
<dbReference type="InterPro" id="IPR045851">
    <property type="entry name" value="AMP-bd_C_sf"/>
</dbReference>
<dbReference type="PANTHER" id="PTHR43767:SF1">
    <property type="entry name" value="NONRIBOSOMAL PEPTIDE SYNTHASE PES1 (EUROFUNG)-RELATED"/>
    <property type="match status" value="1"/>
</dbReference>
<dbReference type="InterPro" id="IPR020845">
    <property type="entry name" value="AMP-binding_CS"/>
</dbReference>
<keyword evidence="4" id="KW-1185">Reference proteome</keyword>
<dbReference type="InterPro" id="IPR050237">
    <property type="entry name" value="ATP-dep_AMP-bd_enzyme"/>
</dbReference>
<dbReference type="RefSeq" id="WP_074203685.1">
    <property type="nucleotide sequence ID" value="NZ_FSQW01000001.1"/>
</dbReference>
<dbReference type="PROSITE" id="PS00455">
    <property type="entry name" value="AMP_BINDING"/>
    <property type="match status" value="1"/>
</dbReference>
<evidence type="ECO:0000259" key="1">
    <source>
        <dbReference type="Pfam" id="PF00501"/>
    </source>
</evidence>
<dbReference type="InterPro" id="IPR025110">
    <property type="entry name" value="AMP-bd_C"/>
</dbReference>
<evidence type="ECO:0000259" key="2">
    <source>
        <dbReference type="Pfam" id="PF13193"/>
    </source>
</evidence>
<dbReference type="InterPro" id="IPR000873">
    <property type="entry name" value="AMP-dep_synth/lig_dom"/>
</dbReference>
<organism evidence="3 4">
    <name type="scientific">Parasphingorhabdus marina DSM 22363</name>
    <dbReference type="NCBI Taxonomy" id="1123272"/>
    <lineage>
        <taxon>Bacteria</taxon>
        <taxon>Pseudomonadati</taxon>
        <taxon>Pseudomonadota</taxon>
        <taxon>Alphaproteobacteria</taxon>
        <taxon>Sphingomonadales</taxon>
        <taxon>Sphingomonadaceae</taxon>
        <taxon>Parasphingorhabdus</taxon>
    </lineage>
</organism>
<feature type="domain" description="AMP-dependent synthetase/ligase" evidence="1">
    <location>
        <begin position="12"/>
        <end position="397"/>
    </location>
</feature>
<dbReference type="Proteomes" id="UP000185192">
    <property type="component" value="Unassembled WGS sequence"/>
</dbReference>
<protein>
    <submittedName>
        <fullName evidence="3">Fatty-acyl-CoA synthase</fullName>
    </submittedName>
</protein>
<evidence type="ECO:0000313" key="4">
    <source>
        <dbReference type="Proteomes" id="UP000185192"/>
    </source>
</evidence>
<dbReference type="InterPro" id="IPR042099">
    <property type="entry name" value="ANL_N_sf"/>
</dbReference>
<proteinExistence type="predicted"/>
<dbReference type="NCBIfam" id="NF005863">
    <property type="entry name" value="PRK07798.1"/>
    <property type="match status" value="1"/>
</dbReference>
<dbReference type="Gene3D" id="3.40.50.12780">
    <property type="entry name" value="N-terminal domain of ligase-like"/>
    <property type="match status" value="1"/>
</dbReference>
<gene>
    <name evidence="3" type="ORF">SAMN02745824_0636</name>
</gene>
<reference evidence="4" key="1">
    <citation type="submission" date="2016-11" db="EMBL/GenBank/DDBJ databases">
        <authorList>
            <person name="Varghese N."/>
            <person name="Submissions S."/>
        </authorList>
    </citation>
    <scope>NUCLEOTIDE SEQUENCE [LARGE SCALE GENOMIC DNA]</scope>
    <source>
        <strain evidence="4">DSM 22363</strain>
    </source>
</reference>
<dbReference type="Gene3D" id="3.30.300.30">
    <property type="match status" value="1"/>
</dbReference>
<feature type="domain" description="AMP-binding enzyme C-terminal" evidence="2">
    <location>
        <begin position="452"/>
        <end position="527"/>
    </location>
</feature>
<accession>A0A1N6CP71</accession>
<dbReference type="OrthoDB" id="7415522at2"/>
<dbReference type="GO" id="GO:0016878">
    <property type="term" value="F:acid-thiol ligase activity"/>
    <property type="evidence" value="ECO:0007669"/>
    <property type="project" value="UniProtKB-ARBA"/>
</dbReference>
<dbReference type="Pfam" id="PF13193">
    <property type="entry name" value="AMP-binding_C"/>
    <property type="match status" value="1"/>
</dbReference>
<dbReference type="STRING" id="1123272.SAMN02745824_0636"/>
<dbReference type="SUPFAM" id="SSF56801">
    <property type="entry name" value="Acetyl-CoA synthetase-like"/>
    <property type="match status" value="1"/>
</dbReference>
<dbReference type="Pfam" id="PF00501">
    <property type="entry name" value="AMP-binding"/>
    <property type="match status" value="1"/>
</dbReference>
<evidence type="ECO:0000313" key="3">
    <source>
        <dbReference type="EMBL" id="SIN60307.1"/>
    </source>
</evidence>